<protein>
    <recommendedName>
        <fullName evidence="3">IPExxxVDY family protein</fullName>
    </recommendedName>
</protein>
<proteinExistence type="predicted"/>
<name>A0A1I6G528_9FLAO</name>
<dbReference type="AlphaFoldDB" id="A0A1I6G528"/>
<gene>
    <name evidence="1" type="ORF">SAMN04490243_1258</name>
</gene>
<accession>A0A1I6G528</accession>
<evidence type="ECO:0000313" key="2">
    <source>
        <dbReference type="Proteomes" id="UP000199534"/>
    </source>
</evidence>
<keyword evidence="2" id="KW-1185">Reference proteome</keyword>
<dbReference type="InterPro" id="IPR047690">
    <property type="entry name" value="IPExxxVDY_fam"/>
</dbReference>
<dbReference type="NCBIfam" id="NF033205">
    <property type="entry name" value="IPExxxVDY"/>
    <property type="match status" value="1"/>
</dbReference>
<evidence type="ECO:0000313" key="1">
    <source>
        <dbReference type="EMBL" id="SFR37313.1"/>
    </source>
</evidence>
<dbReference type="RefSeq" id="WP_092981551.1">
    <property type="nucleotide sequence ID" value="NZ_FOYQ01000001.1"/>
</dbReference>
<dbReference type="EMBL" id="FOYQ01000001">
    <property type="protein sequence ID" value="SFR37313.1"/>
    <property type="molecule type" value="Genomic_DNA"/>
</dbReference>
<dbReference type="STRING" id="400055.SAMN04490243_1258"/>
<sequence length="153" mass="17550">MGTTHSIWEDLLEETSFTLFALHSNLEDYALAYHLNLGCGLRLSRYKEDLELASDVAFPFFHWDDEVNQREWTLFANRADILETQQTGGLFSEAGAARRHYLIPERKNVDYFLKIEGDVSESQVHESLRSLPQLTTAYALEPDGLKSKLNLIL</sequence>
<dbReference type="Proteomes" id="UP000199534">
    <property type="component" value="Unassembled WGS sequence"/>
</dbReference>
<organism evidence="1 2">
    <name type="scientific">Robiginitalea myxolifaciens</name>
    <dbReference type="NCBI Taxonomy" id="400055"/>
    <lineage>
        <taxon>Bacteria</taxon>
        <taxon>Pseudomonadati</taxon>
        <taxon>Bacteroidota</taxon>
        <taxon>Flavobacteriia</taxon>
        <taxon>Flavobacteriales</taxon>
        <taxon>Flavobacteriaceae</taxon>
        <taxon>Robiginitalea</taxon>
    </lineage>
</organism>
<evidence type="ECO:0008006" key="3">
    <source>
        <dbReference type="Google" id="ProtNLM"/>
    </source>
</evidence>
<reference evidence="1 2" key="1">
    <citation type="submission" date="2016-10" db="EMBL/GenBank/DDBJ databases">
        <authorList>
            <person name="de Groot N.N."/>
        </authorList>
    </citation>
    <scope>NUCLEOTIDE SEQUENCE [LARGE SCALE GENOMIC DNA]</scope>
    <source>
        <strain evidence="1 2">DSM 21019</strain>
    </source>
</reference>